<proteinExistence type="predicted"/>
<reference evidence="3" key="1">
    <citation type="submission" date="2020-05" db="EMBL/GenBank/DDBJ databases">
        <title>Frigoriglobus tundricola gen. nov., sp. nov., a psychrotolerant cellulolytic planctomycete of the family Gemmataceae with two divergent copies of 16S rRNA gene.</title>
        <authorList>
            <person name="Kulichevskaya I.S."/>
            <person name="Ivanova A.A."/>
            <person name="Naumoff D.G."/>
            <person name="Beletsky A.V."/>
            <person name="Rijpstra W.I.C."/>
            <person name="Sinninghe Damste J.S."/>
            <person name="Mardanov A.V."/>
            <person name="Ravin N.V."/>
            <person name="Dedysh S.N."/>
        </authorList>
    </citation>
    <scope>NUCLEOTIDE SEQUENCE [LARGE SCALE GENOMIC DNA]</scope>
    <source>
        <strain evidence="3">PL17</strain>
    </source>
</reference>
<gene>
    <name evidence="2" type="ORF">FTUN_7843</name>
</gene>
<dbReference type="RefSeq" id="WP_171475021.1">
    <property type="nucleotide sequence ID" value="NZ_CP053452.2"/>
</dbReference>
<organism evidence="2 3">
    <name type="scientific">Frigoriglobus tundricola</name>
    <dbReference type="NCBI Taxonomy" id="2774151"/>
    <lineage>
        <taxon>Bacteria</taxon>
        <taxon>Pseudomonadati</taxon>
        <taxon>Planctomycetota</taxon>
        <taxon>Planctomycetia</taxon>
        <taxon>Gemmatales</taxon>
        <taxon>Gemmataceae</taxon>
        <taxon>Frigoriglobus</taxon>
    </lineage>
</organism>
<keyword evidence="3" id="KW-1185">Reference proteome</keyword>
<feature type="signal peptide" evidence="1">
    <location>
        <begin position="1"/>
        <end position="18"/>
    </location>
</feature>
<evidence type="ECO:0000256" key="1">
    <source>
        <dbReference type="SAM" id="SignalP"/>
    </source>
</evidence>
<dbReference type="KEGG" id="ftj:FTUN_7843"/>
<protein>
    <submittedName>
        <fullName evidence="2">Uncharacterized protein</fullName>
    </submittedName>
</protein>
<keyword evidence="1" id="KW-0732">Signal</keyword>
<evidence type="ECO:0000313" key="2">
    <source>
        <dbReference type="EMBL" id="QJX00219.1"/>
    </source>
</evidence>
<evidence type="ECO:0000313" key="3">
    <source>
        <dbReference type="Proteomes" id="UP000503447"/>
    </source>
</evidence>
<dbReference type="AlphaFoldDB" id="A0A6M5Z1Z9"/>
<dbReference type="EMBL" id="CP053452">
    <property type="protein sequence ID" value="QJX00219.1"/>
    <property type="molecule type" value="Genomic_DNA"/>
</dbReference>
<name>A0A6M5Z1Z9_9BACT</name>
<feature type="chain" id="PRO_5026916699" evidence="1">
    <location>
        <begin position="19"/>
        <end position="192"/>
    </location>
</feature>
<sequence length="192" mass="19444">MLTCIALSLALGAPVPPAAPPTPVGPVPRLLEVKPASDGKVTIAVNRTEKQQGAGVMMIAINGNPNGGQFVVQQDVTKSATMPLAEVKGLKVYTADGKEVPVAEAEKQLKAGGTVVVSADGKKVDPRHLKLFRDDVLVLVSPELAVPTGGEVRVGAPNLPVAPGGARPNLQIQLVPAGPAVPAAPPAPPPGK</sequence>
<accession>A0A6M5Z1Z9</accession>
<dbReference type="Proteomes" id="UP000503447">
    <property type="component" value="Chromosome"/>
</dbReference>